<dbReference type="Proteomes" id="UP000054097">
    <property type="component" value="Unassembled WGS sequence"/>
</dbReference>
<evidence type="ECO:0008006" key="3">
    <source>
        <dbReference type="Google" id="ProtNLM"/>
    </source>
</evidence>
<sequence>MVNLDNLEVWCQLCGKPGHHRYLSKLGARQLRHLSIECHYNENPMLGFKKEQPFSSFSNVEALKWSSKCLNSPSSPLAGTGDPTCFPKLKALEYSAEVGILLAMRPIRRLQITNIRTDLYPQLLVALKNSPGQLDHLIFENFRGLRTIIEAAPSLFVQLQHVGSLPSLYCGDVATFVDSNLSCLKLLPHLTSLDVNGDLYGEWWSLEVLVYLNRVHQKLRKVLWHTYGPGSFVWERQEETWERREVSQFTPWDIIRGACD</sequence>
<dbReference type="HOGENOM" id="CLU_1070248_0_0_1"/>
<evidence type="ECO:0000313" key="1">
    <source>
        <dbReference type="EMBL" id="KIM28007.1"/>
    </source>
</evidence>
<proteinExistence type="predicted"/>
<dbReference type="AlphaFoldDB" id="A0A0C2XFZ9"/>
<organism evidence="1 2">
    <name type="scientific">Serendipita vermifera MAFF 305830</name>
    <dbReference type="NCBI Taxonomy" id="933852"/>
    <lineage>
        <taxon>Eukaryota</taxon>
        <taxon>Fungi</taxon>
        <taxon>Dikarya</taxon>
        <taxon>Basidiomycota</taxon>
        <taxon>Agaricomycotina</taxon>
        <taxon>Agaricomycetes</taxon>
        <taxon>Sebacinales</taxon>
        <taxon>Serendipitaceae</taxon>
        <taxon>Serendipita</taxon>
    </lineage>
</organism>
<reference evidence="1 2" key="1">
    <citation type="submission" date="2014-04" db="EMBL/GenBank/DDBJ databases">
        <authorList>
            <consortium name="DOE Joint Genome Institute"/>
            <person name="Kuo A."/>
            <person name="Zuccaro A."/>
            <person name="Kohler A."/>
            <person name="Nagy L.G."/>
            <person name="Floudas D."/>
            <person name="Copeland A."/>
            <person name="Barry K.W."/>
            <person name="Cichocki N."/>
            <person name="Veneault-Fourrey C."/>
            <person name="LaButti K."/>
            <person name="Lindquist E.A."/>
            <person name="Lipzen A."/>
            <person name="Lundell T."/>
            <person name="Morin E."/>
            <person name="Murat C."/>
            <person name="Sun H."/>
            <person name="Tunlid A."/>
            <person name="Henrissat B."/>
            <person name="Grigoriev I.V."/>
            <person name="Hibbett D.S."/>
            <person name="Martin F."/>
            <person name="Nordberg H.P."/>
            <person name="Cantor M.N."/>
            <person name="Hua S.X."/>
        </authorList>
    </citation>
    <scope>NUCLEOTIDE SEQUENCE [LARGE SCALE GENOMIC DNA]</scope>
    <source>
        <strain evidence="1 2">MAFF 305830</strain>
    </source>
</reference>
<name>A0A0C2XFZ9_SERVB</name>
<accession>A0A0C2XFZ9</accession>
<keyword evidence="2" id="KW-1185">Reference proteome</keyword>
<gene>
    <name evidence="1" type="ORF">M408DRAFT_329676</name>
</gene>
<dbReference type="EMBL" id="KN824295">
    <property type="protein sequence ID" value="KIM28007.1"/>
    <property type="molecule type" value="Genomic_DNA"/>
</dbReference>
<protein>
    <recommendedName>
        <fullName evidence="3">F-box domain-containing protein</fullName>
    </recommendedName>
</protein>
<reference evidence="2" key="2">
    <citation type="submission" date="2015-01" db="EMBL/GenBank/DDBJ databases">
        <title>Evolutionary Origins and Diversification of the Mycorrhizal Mutualists.</title>
        <authorList>
            <consortium name="DOE Joint Genome Institute"/>
            <consortium name="Mycorrhizal Genomics Consortium"/>
            <person name="Kohler A."/>
            <person name="Kuo A."/>
            <person name="Nagy L.G."/>
            <person name="Floudas D."/>
            <person name="Copeland A."/>
            <person name="Barry K.W."/>
            <person name="Cichocki N."/>
            <person name="Veneault-Fourrey C."/>
            <person name="LaButti K."/>
            <person name="Lindquist E.A."/>
            <person name="Lipzen A."/>
            <person name="Lundell T."/>
            <person name="Morin E."/>
            <person name="Murat C."/>
            <person name="Riley R."/>
            <person name="Ohm R."/>
            <person name="Sun H."/>
            <person name="Tunlid A."/>
            <person name="Henrissat B."/>
            <person name="Grigoriev I.V."/>
            <person name="Hibbett D.S."/>
            <person name="Martin F."/>
        </authorList>
    </citation>
    <scope>NUCLEOTIDE SEQUENCE [LARGE SCALE GENOMIC DNA]</scope>
    <source>
        <strain evidence="2">MAFF 305830</strain>
    </source>
</reference>
<evidence type="ECO:0000313" key="2">
    <source>
        <dbReference type="Proteomes" id="UP000054097"/>
    </source>
</evidence>